<dbReference type="Gene3D" id="3.40.630.70">
    <property type="entry name" value="Leucyl/phenylalanyl-tRNA-protein transferase, C-terminal domain"/>
    <property type="match status" value="1"/>
</dbReference>
<keyword evidence="2 4" id="KW-0808">Transferase</keyword>
<protein>
    <recommendedName>
        <fullName evidence="4">Leucyl/phenylalanyl-tRNA--protein transferase</fullName>
        <ecNumber evidence="4">2.3.2.6</ecNumber>
    </recommendedName>
    <alternativeName>
        <fullName evidence="4">L/F-transferase</fullName>
    </alternativeName>
    <alternativeName>
        <fullName evidence="4">Leucyltransferase</fullName>
    </alternativeName>
    <alternativeName>
        <fullName evidence="4">Phenyalanyltransferase</fullName>
    </alternativeName>
</protein>
<sequence length="215" mass="24044">MRQVRGEDLLRAYRRGIFPMAESRASGTLHWIDPRFRGVFPLDGFHISRSLGRQILRGGYTVRIDTAFRAVVEACAARDETWINDELLRLYDDLYATGHAHSLEVWQDGALAGGVFGITIGRAYFGESMFSARTGGSKIALAYLVNRLRRAGFTLFDTQFLTPHLATLGAVEIPRAEYRRRLEEALAGEAEFAAPETPQPSELVAGMRHRITQTS</sequence>
<dbReference type="HAMAP" id="MF_00688">
    <property type="entry name" value="Leu_Phe_trans"/>
    <property type="match status" value="1"/>
</dbReference>
<comment type="caution">
    <text evidence="5">The sequence shown here is derived from an EMBL/GenBank/DDBJ whole genome shotgun (WGS) entry which is preliminary data.</text>
</comment>
<dbReference type="PANTHER" id="PTHR30098">
    <property type="entry name" value="LEUCYL/PHENYLALANYL-TRNA--PROTEIN TRANSFERASE"/>
    <property type="match status" value="1"/>
</dbReference>
<dbReference type="Pfam" id="PF03588">
    <property type="entry name" value="Leu_Phe_trans"/>
    <property type="match status" value="1"/>
</dbReference>
<dbReference type="InterPro" id="IPR004616">
    <property type="entry name" value="Leu/Phe-tRNA_Trfase"/>
</dbReference>
<dbReference type="NCBIfam" id="TIGR00667">
    <property type="entry name" value="aat"/>
    <property type="match status" value="1"/>
</dbReference>
<dbReference type="EC" id="2.3.2.6" evidence="4"/>
<dbReference type="GO" id="GO:0008914">
    <property type="term" value="F:leucyl-tRNA--protein transferase activity"/>
    <property type="evidence" value="ECO:0007669"/>
    <property type="project" value="UniProtKB-EC"/>
</dbReference>
<comment type="similarity">
    <text evidence="4">Belongs to the L/F-transferase family.</text>
</comment>
<evidence type="ECO:0000256" key="1">
    <source>
        <dbReference type="ARBA" id="ARBA00022490"/>
    </source>
</evidence>
<keyword evidence="3 4" id="KW-0012">Acyltransferase</keyword>
<gene>
    <name evidence="4 5" type="primary">aat</name>
    <name evidence="5" type="ORF">N5I32_13755</name>
</gene>
<keyword evidence="1 4" id="KW-0963">Cytoplasm</keyword>
<evidence type="ECO:0000256" key="2">
    <source>
        <dbReference type="ARBA" id="ARBA00022679"/>
    </source>
</evidence>
<evidence type="ECO:0000256" key="3">
    <source>
        <dbReference type="ARBA" id="ARBA00023315"/>
    </source>
</evidence>
<evidence type="ECO:0000313" key="6">
    <source>
        <dbReference type="Proteomes" id="UP001205601"/>
    </source>
</evidence>
<dbReference type="SUPFAM" id="SSF55729">
    <property type="entry name" value="Acyl-CoA N-acyltransferases (Nat)"/>
    <property type="match status" value="1"/>
</dbReference>
<accession>A0ABT2NPD8</accession>
<dbReference type="EMBL" id="JAOCQF010000002">
    <property type="protein sequence ID" value="MCT8330586.1"/>
    <property type="molecule type" value="Genomic_DNA"/>
</dbReference>
<reference evidence="6" key="1">
    <citation type="submission" date="2023-07" db="EMBL/GenBank/DDBJ databases">
        <title>Defluviimonas sediminis sp. nov., isolated from mangrove sediment.</title>
        <authorList>
            <person name="Liu L."/>
            <person name="Li J."/>
            <person name="Huang Y."/>
            <person name="Pan J."/>
            <person name="Li M."/>
        </authorList>
    </citation>
    <scope>NUCLEOTIDE SEQUENCE [LARGE SCALE GENOMIC DNA]</scope>
    <source>
        <strain evidence="6">FT324</strain>
    </source>
</reference>
<evidence type="ECO:0000313" key="5">
    <source>
        <dbReference type="EMBL" id="MCT8330586.1"/>
    </source>
</evidence>
<evidence type="ECO:0000256" key="4">
    <source>
        <dbReference type="HAMAP-Rule" id="MF_00688"/>
    </source>
</evidence>
<comment type="catalytic activity">
    <reaction evidence="4">
        <text>L-phenylalanyl-tRNA(Phe) + an N-terminal L-alpha-aminoacyl-[protein] = an N-terminal L-phenylalanyl-L-alpha-aminoacyl-[protein] + tRNA(Phe)</text>
        <dbReference type="Rhea" id="RHEA:43632"/>
        <dbReference type="Rhea" id="RHEA-COMP:9668"/>
        <dbReference type="Rhea" id="RHEA-COMP:9699"/>
        <dbReference type="Rhea" id="RHEA-COMP:10636"/>
        <dbReference type="Rhea" id="RHEA-COMP:10637"/>
        <dbReference type="ChEBI" id="CHEBI:78442"/>
        <dbReference type="ChEBI" id="CHEBI:78531"/>
        <dbReference type="ChEBI" id="CHEBI:78597"/>
        <dbReference type="ChEBI" id="CHEBI:83561"/>
        <dbReference type="EC" id="2.3.2.6"/>
    </reaction>
</comment>
<dbReference type="InterPro" id="IPR016181">
    <property type="entry name" value="Acyl_CoA_acyltransferase"/>
</dbReference>
<dbReference type="RefSeq" id="WP_261496445.1">
    <property type="nucleotide sequence ID" value="NZ_JAOCQF010000002.1"/>
</dbReference>
<proteinExistence type="inferred from homology"/>
<organism evidence="5 6">
    <name type="scientific">Albidovulum sediminis</name>
    <dbReference type="NCBI Taxonomy" id="3066345"/>
    <lineage>
        <taxon>Bacteria</taxon>
        <taxon>Pseudomonadati</taxon>
        <taxon>Pseudomonadota</taxon>
        <taxon>Alphaproteobacteria</taxon>
        <taxon>Rhodobacterales</taxon>
        <taxon>Paracoccaceae</taxon>
        <taxon>Albidovulum</taxon>
    </lineage>
</organism>
<comment type="subcellular location">
    <subcellularLocation>
        <location evidence="4">Cytoplasm</location>
    </subcellularLocation>
</comment>
<comment type="catalytic activity">
    <reaction evidence="4">
        <text>N-terminal L-lysyl-[protein] + L-leucyl-tRNA(Leu) = N-terminal L-leucyl-L-lysyl-[protein] + tRNA(Leu) + H(+)</text>
        <dbReference type="Rhea" id="RHEA:12340"/>
        <dbReference type="Rhea" id="RHEA-COMP:9613"/>
        <dbReference type="Rhea" id="RHEA-COMP:9622"/>
        <dbReference type="Rhea" id="RHEA-COMP:12670"/>
        <dbReference type="Rhea" id="RHEA-COMP:12671"/>
        <dbReference type="ChEBI" id="CHEBI:15378"/>
        <dbReference type="ChEBI" id="CHEBI:65249"/>
        <dbReference type="ChEBI" id="CHEBI:78442"/>
        <dbReference type="ChEBI" id="CHEBI:78494"/>
        <dbReference type="ChEBI" id="CHEBI:133043"/>
        <dbReference type="EC" id="2.3.2.6"/>
    </reaction>
</comment>
<comment type="function">
    <text evidence="4">Functions in the N-end rule pathway of protein degradation where it conjugates Leu, Phe and, less efficiently, Met from aminoacyl-tRNAs to the N-termini of proteins containing an N-terminal arginine or lysine.</text>
</comment>
<name>A0ABT2NPD8_9RHOB</name>
<dbReference type="PANTHER" id="PTHR30098:SF2">
    <property type="entry name" value="LEUCYL_PHENYLALANYL-TRNA--PROTEIN TRANSFERASE"/>
    <property type="match status" value="1"/>
</dbReference>
<keyword evidence="6" id="KW-1185">Reference proteome</keyword>
<comment type="catalytic activity">
    <reaction evidence="4">
        <text>N-terminal L-arginyl-[protein] + L-leucyl-tRNA(Leu) = N-terminal L-leucyl-L-arginyl-[protein] + tRNA(Leu) + H(+)</text>
        <dbReference type="Rhea" id="RHEA:50416"/>
        <dbReference type="Rhea" id="RHEA-COMP:9613"/>
        <dbReference type="Rhea" id="RHEA-COMP:9622"/>
        <dbReference type="Rhea" id="RHEA-COMP:12672"/>
        <dbReference type="Rhea" id="RHEA-COMP:12673"/>
        <dbReference type="ChEBI" id="CHEBI:15378"/>
        <dbReference type="ChEBI" id="CHEBI:64719"/>
        <dbReference type="ChEBI" id="CHEBI:78442"/>
        <dbReference type="ChEBI" id="CHEBI:78494"/>
        <dbReference type="ChEBI" id="CHEBI:133044"/>
        <dbReference type="EC" id="2.3.2.6"/>
    </reaction>
</comment>
<dbReference type="InterPro" id="IPR042203">
    <property type="entry name" value="Leu/Phe-tRNA_Trfase_C"/>
</dbReference>
<dbReference type="Proteomes" id="UP001205601">
    <property type="component" value="Unassembled WGS sequence"/>
</dbReference>